<sequence length="189" mass="20598">MGPVFWVLLETSITKGVRAAIAFDLGVLVADVLFIAATYYGTVKLFLSESNKEGMFILGGTIILLFGAYSWFTRKKQEEKIEVTESKHNYFGLAAKGFAINIFNVGVLIFWGGVTIVAGPTTGNNPLSFVLFFSIVLLSYFVTDFGKILIAKQLKVFINEKTIVFVKSLLALILVISGIVLIIGGIKSA</sequence>
<dbReference type="GO" id="GO:0015171">
    <property type="term" value="F:amino acid transmembrane transporter activity"/>
    <property type="evidence" value="ECO:0007669"/>
    <property type="project" value="TreeGrafter"/>
</dbReference>
<protein>
    <recommendedName>
        <fullName evidence="8">Lysine transporter LysE</fullName>
    </recommendedName>
</protein>
<evidence type="ECO:0008006" key="8">
    <source>
        <dbReference type="Google" id="ProtNLM"/>
    </source>
</evidence>
<evidence type="ECO:0000256" key="5">
    <source>
        <dbReference type="ARBA" id="ARBA00023136"/>
    </source>
</evidence>
<feature type="transmembrane region" description="Helical" evidence="6">
    <location>
        <begin position="164"/>
        <end position="186"/>
    </location>
</feature>
<accession>A0A382EAB5</accession>
<comment type="subcellular location">
    <subcellularLocation>
        <location evidence="1">Cell membrane</location>
        <topology evidence="1">Multi-pass membrane protein</topology>
    </subcellularLocation>
</comment>
<feature type="transmembrane region" description="Helical" evidence="6">
    <location>
        <begin position="126"/>
        <end position="143"/>
    </location>
</feature>
<dbReference type="PANTHER" id="PTHR30086">
    <property type="entry name" value="ARGININE EXPORTER PROTEIN ARGO"/>
    <property type="match status" value="1"/>
</dbReference>
<evidence type="ECO:0000256" key="1">
    <source>
        <dbReference type="ARBA" id="ARBA00004651"/>
    </source>
</evidence>
<evidence type="ECO:0000256" key="3">
    <source>
        <dbReference type="ARBA" id="ARBA00022692"/>
    </source>
</evidence>
<gene>
    <name evidence="7" type="ORF">METZ01_LOCUS200492</name>
</gene>
<feature type="transmembrane region" description="Helical" evidence="6">
    <location>
        <begin position="54"/>
        <end position="72"/>
    </location>
</feature>
<keyword evidence="5 6" id="KW-0472">Membrane</keyword>
<reference evidence="7" key="1">
    <citation type="submission" date="2018-05" db="EMBL/GenBank/DDBJ databases">
        <authorList>
            <person name="Lanie J.A."/>
            <person name="Ng W.-L."/>
            <person name="Kazmierczak K.M."/>
            <person name="Andrzejewski T.M."/>
            <person name="Davidsen T.M."/>
            <person name="Wayne K.J."/>
            <person name="Tettelin H."/>
            <person name="Glass J.I."/>
            <person name="Rusch D."/>
            <person name="Podicherti R."/>
            <person name="Tsui H.-C.T."/>
            <person name="Winkler M.E."/>
        </authorList>
    </citation>
    <scope>NUCLEOTIDE SEQUENCE</scope>
</reference>
<dbReference type="PANTHER" id="PTHR30086:SF20">
    <property type="entry name" value="ARGININE EXPORTER PROTEIN ARGO-RELATED"/>
    <property type="match status" value="1"/>
</dbReference>
<dbReference type="GO" id="GO:0005886">
    <property type="term" value="C:plasma membrane"/>
    <property type="evidence" value="ECO:0007669"/>
    <property type="project" value="UniProtKB-SubCell"/>
</dbReference>
<dbReference type="Pfam" id="PF01810">
    <property type="entry name" value="LysE"/>
    <property type="match status" value="1"/>
</dbReference>
<feature type="transmembrane region" description="Helical" evidence="6">
    <location>
        <begin position="93"/>
        <end position="114"/>
    </location>
</feature>
<keyword evidence="3 6" id="KW-0812">Transmembrane</keyword>
<dbReference type="AlphaFoldDB" id="A0A382EAB5"/>
<evidence type="ECO:0000256" key="4">
    <source>
        <dbReference type="ARBA" id="ARBA00022989"/>
    </source>
</evidence>
<evidence type="ECO:0000256" key="2">
    <source>
        <dbReference type="ARBA" id="ARBA00022475"/>
    </source>
</evidence>
<dbReference type="EMBL" id="UINC01043507">
    <property type="protein sequence ID" value="SVB47638.1"/>
    <property type="molecule type" value="Genomic_DNA"/>
</dbReference>
<evidence type="ECO:0000313" key="7">
    <source>
        <dbReference type="EMBL" id="SVB47638.1"/>
    </source>
</evidence>
<dbReference type="InterPro" id="IPR001123">
    <property type="entry name" value="LeuE-type"/>
</dbReference>
<feature type="transmembrane region" description="Helical" evidence="6">
    <location>
        <begin position="21"/>
        <end position="42"/>
    </location>
</feature>
<keyword evidence="4 6" id="KW-1133">Transmembrane helix</keyword>
<proteinExistence type="predicted"/>
<evidence type="ECO:0000256" key="6">
    <source>
        <dbReference type="SAM" id="Phobius"/>
    </source>
</evidence>
<name>A0A382EAB5_9ZZZZ</name>
<keyword evidence="2" id="KW-1003">Cell membrane</keyword>
<organism evidence="7">
    <name type="scientific">marine metagenome</name>
    <dbReference type="NCBI Taxonomy" id="408172"/>
    <lineage>
        <taxon>unclassified sequences</taxon>
        <taxon>metagenomes</taxon>
        <taxon>ecological metagenomes</taxon>
    </lineage>
</organism>